<feature type="transmembrane region" description="Helical" evidence="6">
    <location>
        <begin position="114"/>
        <end position="133"/>
    </location>
</feature>
<dbReference type="Pfam" id="PF02588">
    <property type="entry name" value="YitT_membrane"/>
    <property type="match status" value="1"/>
</dbReference>
<feature type="domain" description="DUF2179" evidence="7">
    <location>
        <begin position="225"/>
        <end position="279"/>
    </location>
</feature>
<evidence type="ECO:0000259" key="7">
    <source>
        <dbReference type="Pfam" id="PF10035"/>
    </source>
</evidence>
<dbReference type="EMBL" id="JAELUP010000012">
    <property type="protein sequence ID" value="MBJ6360591.1"/>
    <property type="molecule type" value="Genomic_DNA"/>
</dbReference>
<feature type="transmembrane region" description="Helical" evidence="6">
    <location>
        <begin position="83"/>
        <end position="102"/>
    </location>
</feature>
<evidence type="ECO:0000313" key="9">
    <source>
        <dbReference type="Proteomes" id="UP000640274"/>
    </source>
</evidence>
<sequence>MRRAHKKQSIGQLIKKMIFITIGAVMMGVALEYFLVPNTILDGGITGISIVLSKITPIPLGVFIFIINVPFLLIGYKQIGQTFALSTLYGVAIMSLTTAFLHNVEPFTHEKILAVLYGGVMLGAGVGLVIRFGGALDGTEIVAILISKKTRIPVGQIIMMINVFIFVVAGFVFGPDSAMYSIFTFYIAAKVMDIVVEGLEESKSVTIISSEYEEISQAIMDRLGRSTTYFYARGGYSKAETQVVYCVVTRLELAKLKTIVNEIDPSAFISIQQVSDVLGGNMEKQSIH</sequence>
<dbReference type="AlphaFoldDB" id="A0A934J4C8"/>
<dbReference type="Proteomes" id="UP000640274">
    <property type="component" value="Unassembled WGS sequence"/>
</dbReference>
<proteinExistence type="predicted"/>
<keyword evidence="9" id="KW-1185">Reference proteome</keyword>
<dbReference type="RefSeq" id="WP_199018145.1">
    <property type="nucleotide sequence ID" value="NZ_JAELUP010000012.1"/>
</dbReference>
<dbReference type="PIRSF" id="PIRSF006483">
    <property type="entry name" value="Membrane_protein_YitT"/>
    <property type="match status" value="1"/>
</dbReference>
<dbReference type="InterPro" id="IPR015867">
    <property type="entry name" value="N-reg_PII/ATP_PRibTrfase_C"/>
</dbReference>
<evidence type="ECO:0000313" key="8">
    <source>
        <dbReference type="EMBL" id="MBJ6360591.1"/>
    </source>
</evidence>
<feature type="transmembrane region" description="Helical" evidence="6">
    <location>
        <begin position="154"/>
        <end position="173"/>
    </location>
</feature>
<dbReference type="InterPro" id="IPR003740">
    <property type="entry name" value="YitT"/>
</dbReference>
<dbReference type="PANTHER" id="PTHR33545">
    <property type="entry name" value="UPF0750 MEMBRANE PROTEIN YITT-RELATED"/>
    <property type="match status" value="1"/>
</dbReference>
<protein>
    <submittedName>
        <fullName evidence="8">YitT family protein</fullName>
    </submittedName>
</protein>
<organism evidence="8 9">
    <name type="scientific">Paenibacillus roseus</name>
    <dbReference type="NCBI Taxonomy" id="2798579"/>
    <lineage>
        <taxon>Bacteria</taxon>
        <taxon>Bacillati</taxon>
        <taxon>Bacillota</taxon>
        <taxon>Bacilli</taxon>
        <taxon>Bacillales</taxon>
        <taxon>Paenibacillaceae</taxon>
        <taxon>Paenibacillus</taxon>
    </lineage>
</organism>
<keyword evidence="4 6" id="KW-1133">Transmembrane helix</keyword>
<dbReference type="InterPro" id="IPR051461">
    <property type="entry name" value="UPF0750_membrane"/>
</dbReference>
<comment type="caution">
    <text evidence="8">The sequence shown here is derived from an EMBL/GenBank/DDBJ whole genome shotgun (WGS) entry which is preliminary data.</text>
</comment>
<keyword evidence="5 6" id="KW-0472">Membrane</keyword>
<gene>
    <name evidence="8" type="ORF">JFN88_04555</name>
</gene>
<dbReference type="CDD" id="cd16380">
    <property type="entry name" value="YitT_C"/>
    <property type="match status" value="1"/>
</dbReference>
<dbReference type="GO" id="GO:0005886">
    <property type="term" value="C:plasma membrane"/>
    <property type="evidence" value="ECO:0007669"/>
    <property type="project" value="UniProtKB-SubCell"/>
</dbReference>
<evidence type="ECO:0000256" key="3">
    <source>
        <dbReference type="ARBA" id="ARBA00022692"/>
    </source>
</evidence>
<evidence type="ECO:0000256" key="4">
    <source>
        <dbReference type="ARBA" id="ARBA00022989"/>
    </source>
</evidence>
<dbReference type="Pfam" id="PF10035">
    <property type="entry name" value="DUF2179"/>
    <property type="match status" value="1"/>
</dbReference>
<reference evidence="8" key="1">
    <citation type="submission" date="2020-12" db="EMBL/GenBank/DDBJ databases">
        <authorList>
            <person name="Huq M.A."/>
        </authorList>
    </citation>
    <scope>NUCLEOTIDE SEQUENCE</scope>
    <source>
        <strain evidence="8">MAHUQ-46</strain>
    </source>
</reference>
<feature type="transmembrane region" description="Helical" evidence="6">
    <location>
        <begin position="16"/>
        <end position="36"/>
    </location>
</feature>
<accession>A0A934J4C8</accession>
<evidence type="ECO:0000256" key="6">
    <source>
        <dbReference type="SAM" id="Phobius"/>
    </source>
</evidence>
<name>A0A934J4C8_9BACL</name>
<evidence type="ECO:0000256" key="5">
    <source>
        <dbReference type="ARBA" id="ARBA00023136"/>
    </source>
</evidence>
<comment type="subcellular location">
    <subcellularLocation>
        <location evidence="1">Cell membrane</location>
        <topology evidence="1">Multi-pass membrane protein</topology>
    </subcellularLocation>
</comment>
<dbReference type="Gene3D" id="3.30.70.120">
    <property type="match status" value="1"/>
</dbReference>
<keyword evidence="2" id="KW-1003">Cell membrane</keyword>
<keyword evidence="3 6" id="KW-0812">Transmembrane</keyword>
<evidence type="ECO:0000256" key="2">
    <source>
        <dbReference type="ARBA" id="ARBA00022475"/>
    </source>
</evidence>
<dbReference type="InterPro" id="IPR019264">
    <property type="entry name" value="DUF2179"/>
</dbReference>
<dbReference type="PANTHER" id="PTHR33545:SF3">
    <property type="entry name" value="UPF0750 MEMBRANE PROTEIN YQFU"/>
    <property type="match status" value="1"/>
</dbReference>
<feature type="transmembrane region" description="Helical" evidence="6">
    <location>
        <begin position="56"/>
        <end position="76"/>
    </location>
</feature>
<evidence type="ECO:0000256" key="1">
    <source>
        <dbReference type="ARBA" id="ARBA00004651"/>
    </source>
</evidence>